<name>A0A397PC83_9SPHN</name>
<protein>
    <submittedName>
        <fullName evidence="1">Uncharacterized protein</fullName>
    </submittedName>
</protein>
<proteinExistence type="predicted"/>
<reference evidence="1 2" key="1">
    <citation type="submission" date="2018-08" db="EMBL/GenBank/DDBJ databases">
        <title>Genomic Encyclopedia of Type Strains, Phase IV (KMG-IV): sequencing the most valuable type-strain genomes for metagenomic binning, comparative biology and taxonomic classification.</title>
        <authorList>
            <person name="Goeker M."/>
        </authorList>
    </citation>
    <scope>NUCLEOTIDE SEQUENCE [LARGE SCALE GENOMIC DNA]</scope>
    <source>
        <strain evidence="1 2">DSM 25527</strain>
    </source>
</reference>
<dbReference type="RefSeq" id="WP_119034671.1">
    <property type="nucleotide sequence ID" value="NZ_QXDC01000002.1"/>
</dbReference>
<gene>
    <name evidence="1" type="ORF">DFR49_1110</name>
</gene>
<accession>A0A397PC83</accession>
<evidence type="ECO:0000313" key="2">
    <source>
        <dbReference type="Proteomes" id="UP000266568"/>
    </source>
</evidence>
<sequence>MRRLMILALMLVSCSPGGRFDATEWKNADFTGRARANMLPDFLQRHRLKGMARAEVVNFLGEPTATDKWDGADMVYVLGNDGTYFPIDNEWLLIDLDQHNRVVSFKQVKD</sequence>
<evidence type="ECO:0000313" key="1">
    <source>
        <dbReference type="EMBL" id="RIA46568.1"/>
    </source>
</evidence>
<dbReference type="OrthoDB" id="7595626at2"/>
<dbReference type="Proteomes" id="UP000266568">
    <property type="component" value="Unassembled WGS sequence"/>
</dbReference>
<dbReference type="AlphaFoldDB" id="A0A397PC83"/>
<comment type="caution">
    <text evidence="1">The sequence shown here is derived from an EMBL/GenBank/DDBJ whole genome shotgun (WGS) entry which is preliminary data.</text>
</comment>
<organism evidence="1 2">
    <name type="scientific">Hephaestia caeni</name>
    <dbReference type="NCBI Taxonomy" id="645617"/>
    <lineage>
        <taxon>Bacteria</taxon>
        <taxon>Pseudomonadati</taxon>
        <taxon>Pseudomonadota</taxon>
        <taxon>Alphaproteobacteria</taxon>
        <taxon>Sphingomonadales</taxon>
        <taxon>Sphingomonadaceae</taxon>
        <taxon>Hephaestia</taxon>
    </lineage>
</organism>
<dbReference type="EMBL" id="QXDC01000002">
    <property type="protein sequence ID" value="RIA46568.1"/>
    <property type="molecule type" value="Genomic_DNA"/>
</dbReference>
<keyword evidence="2" id="KW-1185">Reference proteome</keyword>